<dbReference type="InterPro" id="IPR036390">
    <property type="entry name" value="WH_DNA-bd_sf"/>
</dbReference>
<evidence type="ECO:0000256" key="1">
    <source>
        <dbReference type="ARBA" id="ARBA00011046"/>
    </source>
</evidence>
<evidence type="ECO:0000313" key="5">
    <source>
        <dbReference type="EMBL" id="WTS10298.1"/>
    </source>
</evidence>
<organism evidence="5">
    <name type="scientific">Streptomyces sp. NBC_00119</name>
    <dbReference type="NCBI Taxonomy" id="2975659"/>
    <lineage>
        <taxon>Bacteria</taxon>
        <taxon>Bacillati</taxon>
        <taxon>Actinomycetota</taxon>
        <taxon>Actinomycetes</taxon>
        <taxon>Kitasatosporales</taxon>
        <taxon>Streptomycetaceae</taxon>
        <taxon>Streptomyces</taxon>
    </lineage>
</organism>
<gene>
    <name evidence="5" type="ORF">OHU69_03960</name>
</gene>
<dbReference type="GO" id="GO:0045892">
    <property type="term" value="P:negative regulation of DNA-templated transcription"/>
    <property type="evidence" value="ECO:0007669"/>
    <property type="project" value="InterPro"/>
</dbReference>
<dbReference type="Pfam" id="PF03965">
    <property type="entry name" value="Penicillinase_R"/>
    <property type="match status" value="1"/>
</dbReference>
<name>A0AAU1TZ10_9ACTN</name>
<keyword evidence="2" id="KW-0805">Transcription regulation</keyword>
<evidence type="ECO:0000256" key="3">
    <source>
        <dbReference type="ARBA" id="ARBA00023125"/>
    </source>
</evidence>
<proteinExistence type="inferred from homology"/>
<protein>
    <submittedName>
        <fullName evidence="5">BlaI/MecI/CopY family transcriptional regulator</fullName>
    </submittedName>
</protein>
<dbReference type="GO" id="GO:0003677">
    <property type="term" value="F:DNA binding"/>
    <property type="evidence" value="ECO:0007669"/>
    <property type="project" value="UniProtKB-KW"/>
</dbReference>
<comment type="similarity">
    <text evidence="1">Belongs to the BlaI transcriptional regulatory family.</text>
</comment>
<dbReference type="Gene3D" id="6.10.140.850">
    <property type="match status" value="1"/>
</dbReference>
<keyword evidence="3" id="KW-0238">DNA-binding</keyword>
<dbReference type="Gene3D" id="1.10.10.10">
    <property type="entry name" value="Winged helix-like DNA-binding domain superfamily/Winged helix DNA-binding domain"/>
    <property type="match status" value="1"/>
</dbReference>
<dbReference type="SUPFAM" id="SSF46785">
    <property type="entry name" value="Winged helix' DNA-binding domain"/>
    <property type="match status" value="1"/>
</dbReference>
<evidence type="ECO:0000256" key="2">
    <source>
        <dbReference type="ARBA" id="ARBA00023015"/>
    </source>
</evidence>
<dbReference type="AlphaFoldDB" id="A0AAU1TZ10"/>
<sequence>MGAQRQASEAGGRRRANGALEAEVLTLLHSAGRALTPGDVAELLTASPAHTTVATTLARLHSRGVLERTPVGRSYAYEPVSDESGLTARHMHQVMEAGTDRASVLTHFVDELSDDDEDLLRRLLGSDGSNG</sequence>
<evidence type="ECO:0000256" key="4">
    <source>
        <dbReference type="ARBA" id="ARBA00023163"/>
    </source>
</evidence>
<keyword evidence="4" id="KW-0804">Transcription</keyword>
<dbReference type="EMBL" id="CP108195">
    <property type="protein sequence ID" value="WTS10298.1"/>
    <property type="molecule type" value="Genomic_DNA"/>
</dbReference>
<accession>A0AAU1TZ10</accession>
<dbReference type="InterPro" id="IPR005650">
    <property type="entry name" value="BlaI_family"/>
</dbReference>
<reference evidence="5" key="1">
    <citation type="submission" date="2022-10" db="EMBL/GenBank/DDBJ databases">
        <title>The complete genomes of actinobacterial strains from the NBC collection.</title>
        <authorList>
            <person name="Joergensen T.S."/>
            <person name="Alvarez Arevalo M."/>
            <person name="Sterndorff E.B."/>
            <person name="Faurdal D."/>
            <person name="Vuksanovic O."/>
            <person name="Mourched A.-S."/>
            <person name="Charusanti P."/>
            <person name="Shaw S."/>
            <person name="Blin K."/>
            <person name="Weber T."/>
        </authorList>
    </citation>
    <scope>NUCLEOTIDE SEQUENCE</scope>
    <source>
        <strain evidence="5">NBC_00119</strain>
    </source>
</reference>
<dbReference type="InterPro" id="IPR036388">
    <property type="entry name" value="WH-like_DNA-bd_sf"/>
</dbReference>